<organism evidence="1">
    <name type="scientific">Arundo donax</name>
    <name type="common">Giant reed</name>
    <name type="synonym">Donax arundinaceus</name>
    <dbReference type="NCBI Taxonomy" id="35708"/>
    <lineage>
        <taxon>Eukaryota</taxon>
        <taxon>Viridiplantae</taxon>
        <taxon>Streptophyta</taxon>
        <taxon>Embryophyta</taxon>
        <taxon>Tracheophyta</taxon>
        <taxon>Spermatophyta</taxon>
        <taxon>Magnoliopsida</taxon>
        <taxon>Liliopsida</taxon>
        <taxon>Poales</taxon>
        <taxon>Poaceae</taxon>
        <taxon>PACMAD clade</taxon>
        <taxon>Arundinoideae</taxon>
        <taxon>Arundineae</taxon>
        <taxon>Arundo</taxon>
    </lineage>
</organism>
<dbReference type="AlphaFoldDB" id="A0A0A9B4Y8"/>
<accession>A0A0A9B4Y8</accession>
<name>A0A0A9B4Y8_ARUDO</name>
<sequence>MVFPLRILSFWGSRLISLGGQHGQLRIRSVSRRTCVRGDVIVISAILFVMFKLNS</sequence>
<reference evidence="1" key="1">
    <citation type="submission" date="2014-09" db="EMBL/GenBank/DDBJ databases">
        <authorList>
            <person name="Magalhaes I.L.F."/>
            <person name="Oliveira U."/>
            <person name="Santos F.R."/>
            <person name="Vidigal T.H.D.A."/>
            <person name="Brescovit A.D."/>
            <person name="Santos A.J."/>
        </authorList>
    </citation>
    <scope>NUCLEOTIDE SEQUENCE</scope>
    <source>
        <tissue evidence="1">Shoot tissue taken approximately 20 cm above the soil surface</tissue>
    </source>
</reference>
<dbReference type="EMBL" id="GBRH01241670">
    <property type="protein sequence ID" value="JAD56225.1"/>
    <property type="molecule type" value="Transcribed_RNA"/>
</dbReference>
<proteinExistence type="predicted"/>
<reference evidence="1" key="2">
    <citation type="journal article" date="2015" name="Data Brief">
        <title>Shoot transcriptome of the giant reed, Arundo donax.</title>
        <authorList>
            <person name="Barrero R.A."/>
            <person name="Guerrero F.D."/>
            <person name="Moolhuijzen P."/>
            <person name="Goolsby J.A."/>
            <person name="Tidwell J."/>
            <person name="Bellgard S.E."/>
            <person name="Bellgard M.I."/>
        </authorList>
    </citation>
    <scope>NUCLEOTIDE SEQUENCE</scope>
    <source>
        <tissue evidence="1">Shoot tissue taken approximately 20 cm above the soil surface</tissue>
    </source>
</reference>
<protein>
    <submittedName>
        <fullName evidence="1">Uncharacterized protein</fullName>
    </submittedName>
</protein>
<evidence type="ECO:0000313" key="1">
    <source>
        <dbReference type="EMBL" id="JAD56225.1"/>
    </source>
</evidence>